<evidence type="ECO:0000313" key="2">
    <source>
        <dbReference type="Proteomes" id="UP000450676"/>
    </source>
</evidence>
<name>A0A7X4HEH4_9BURK</name>
<evidence type="ECO:0000313" key="1">
    <source>
        <dbReference type="EMBL" id="MYN09067.1"/>
    </source>
</evidence>
<gene>
    <name evidence="1" type="ORF">GTP77_17210</name>
</gene>
<comment type="caution">
    <text evidence="1">The sequence shown here is derived from an EMBL/GenBank/DDBJ whole genome shotgun (WGS) entry which is preliminary data.</text>
</comment>
<dbReference type="EMBL" id="WWCU01000019">
    <property type="protein sequence ID" value="MYN09067.1"/>
    <property type="molecule type" value="Genomic_DNA"/>
</dbReference>
<dbReference type="AlphaFoldDB" id="A0A7X4HEH4"/>
<organism evidence="1 2">
    <name type="scientific">Pseudoduganella aquatica</name>
    <dbReference type="NCBI Taxonomy" id="2660641"/>
    <lineage>
        <taxon>Bacteria</taxon>
        <taxon>Pseudomonadati</taxon>
        <taxon>Pseudomonadota</taxon>
        <taxon>Betaproteobacteria</taxon>
        <taxon>Burkholderiales</taxon>
        <taxon>Oxalobacteraceae</taxon>
        <taxon>Telluria group</taxon>
        <taxon>Pseudoduganella</taxon>
    </lineage>
</organism>
<reference evidence="1 2" key="1">
    <citation type="submission" date="2019-12" db="EMBL/GenBank/DDBJ databases">
        <title>Novel species isolated from a subtropical stream in China.</title>
        <authorList>
            <person name="Lu H."/>
        </authorList>
    </citation>
    <scope>NUCLEOTIDE SEQUENCE [LARGE SCALE GENOMIC DNA]</scope>
    <source>
        <strain evidence="1 2">FT127W</strain>
    </source>
</reference>
<proteinExistence type="predicted"/>
<protein>
    <submittedName>
        <fullName evidence="1">Uncharacterized protein</fullName>
    </submittedName>
</protein>
<accession>A0A7X4HEH4</accession>
<sequence>MAGAQAPAAKGALSREQAVAALMALPELKAWADRIEKSSNGKAHGALMEYDAQLRAVKGKQYYQLSFVENSSDAAQRWESFLVAQSDGEILVDDDVSGEALTLEQWRKDKKPLQRSGPGE</sequence>
<keyword evidence="2" id="KW-1185">Reference proteome</keyword>
<dbReference type="Proteomes" id="UP000450676">
    <property type="component" value="Unassembled WGS sequence"/>
</dbReference>